<dbReference type="EMBL" id="ML977561">
    <property type="protein sequence ID" value="KAF2005966.1"/>
    <property type="molecule type" value="Genomic_DNA"/>
</dbReference>
<feature type="region of interest" description="Disordered" evidence="1">
    <location>
        <begin position="143"/>
        <end position="172"/>
    </location>
</feature>
<proteinExistence type="predicted"/>
<gene>
    <name evidence="2" type="ORF">P154DRAFT_530258</name>
</gene>
<dbReference type="OrthoDB" id="3778648at2759"/>
<name>A0A6A5X2N5_9PLEO</name>
<dbReference type="Proteomes" id="UP000799779">
    <property type="component" value="Unassembled WGS sequence"/>
</dbReference>
<feature type="region of interest" description="Disordered" evidence="1">
    <location>
        <begin position="195"/>
        <end position="217"/>
    </location>
</feature>
<protein>
    <submittedName>
        <fullName evidence="2">Uncharacterized protein</fullName>
    </submittedName>
</protein>
<sequence length="217" mass="24237">MLDEKLMQRTELTAENLKAHELSCPNTNECFHVRLIQAERASVAERAMHQALFGNVAKEDESLEAGSEDLARCIEKSLNPLKLYTGTYSSSEMPLNRFLAISPSQDPHPWLAKTTLDECGISAGNLEAVHVRQTATQMVVDNDLGTQSSPESMGTPRPSSDALPDAPSVSALREMRAMRKDRARVRKRVGFRRRRQDVEKAARMPVILHQRNDDVDG</sequence>
<evidence type="ECO:0000313" key="2">
    <source>
        <dbReference type="EMBL" id="KAF2005966.1"/>
    </source>
</evidence>
<keyword evidence="3" id="KW-1185">Reference proteome</keyword>
<accession>A0A6A5X2N5</accession>
<reference evidence="2" key="1">
    <citation type="journal article" date="2020" name="Stud. Mycol.">
        <title>101 Dothideomycetes genomes: a test case for predicting lifestyles and emergence of pathogens.</title>
        <authorList>
            <person name="Haridas S."/>
            <person name="Albert R."/>
            <person name="Binder M."/>
            <person name="Bloem J."/>
            <person name="Labutti K."/>
            <person name="Salamov A."/>
            <person name="Andreopoulos B."/>
            <person name="Baker S."/>
            <person name="Barry K."/>
            <person name="Bills G."/>
            <person name="Bluhm B."/>
            <person name="Cannon C."/>
            <person name="Castanera R."/>
            <person name="Culley D."/>
            <person name="Daum C."/>
            <person name="Ezra D."/>
            <person name="Gonzalez J."/>
            <person name="Henrissat B."/>
            <person name="Kuo A."/>
            <person name="Liang C."/>
            <person name="Lipzen A."/>
            <person name="Lutzoni F."/>
            <person name="Magnuson J."/>
            <person name="Mondo S."/>
            <person name="Nolan M."/>
            <person name="Ohm R."/>
            <person name="Pangilinan J."/>
            <person name="Park H.-J."/>
            <person name="Ramirez L."/>
            <person name="Alfaro M."/>
            <person name="Sun H."/>
            <person name="Tritt A."/>
            <person name="Yoshinaga Y."/>
            <person name="Zwiers L.-H."/>
            <person name="Turgeon B."/>
            <person name="Goodwin S."/>
            <person name="Spatafora J."/>
            <person name="Crous P."/>
            <person name="Grigoriev I."/>
        </authorList>
    </citation>
    <scope>NUCLEOTIDE SEQUENCE</scope>
    <source>
        <strain evidence="2">CBS 123094</strain>
    </source>
</reference>
<feature type="compositionally biased region" description="Polar residues" evidence="1">
    <location>
        <begin position="143"/>
        <end position="152"/>
    </location>
</feature>
<organism evidence="2 3">
    <name type="scientific">Amniculicola lignicola CBS 123094</name>
    <dbReference type="NCBI Taxonomy" id="1392246"/>
    <lineage>
        <taxon>Eukaryota</taxon>
        <taxon>Fungi</taxon>
        <taxon>Dikarya</taxon>
        <taxon>Ascomycota</taxon>
        <taxon>Pezizomycotina</taxon>
        <taxon>Dothideomycetes</taxon>
        <taxon>Pleosporomycetidae</taxon>
        <taxon>Pleosporales</taxon>
        <taxon>Amniculicolaceae</taxon>
        <taxon>Amniculicola</taxon>
    </lineage>
</organism>
<evidence type="ECO:0000256" key="1">
    <source>
        <dbReference type="SAM" id="MobiDB-lite"/>
    </source>
</evidence>
<dbReference type="AlphaFoldDB" id="A0A6A5X2N5"/>
<evidence type="ECO:0000313" key="3">
    <source>
        <dbReference type="Proteomes" id="UP000799779"/>
    </source>
</evidence>